<evidence type="ECO:0000256" key="1">
    <source>
        <dbReference type="ARBA" id="ARBA00022490"/>
    </source>
</evidence>
<sequence length="204" mass="21817">MLSPAQLLAGYASGVFPMADRADDPELYWVDPPWRGVLPVGGIHLSRSTRRSLARGGWRATLNADFAGTVKACAARPETWINAPLHRLYAQLHAAGRAHSVEVWQDGALAGGVFGVSLGGAFFGESMFSTRTNGSKLALHWLSVQLQDCGFKLFDTQFLTPHLASLGGVEISRAAYHRRLATAILAEARLAGPLPDAGDLLARG</sequence>
<dbReference type="AlphaFoldDB" id="A0A344PH13"/>
<dbReference type="GO" id="GO:0005737">
    <property type="term" value="C:cytoplasm"/>
    <property type="evidence" value="ECO:0007669"/>
    <property type="project" value="UniProtKB-SubCell"/>
</dbReference>
<comment type="catalytic activity">
    <reaction evidence="4">
        <text>N-terminal L-lysyl-[protein] + L-leucyl-tRNA(Leu) = N-terminal L-leucyl-L-lysyl-[protein] + tRNA(Leu) + H(+)</text>
        <dbReference type="Rhea" id="RHEA:12340"/>
        <dbReference type="Rhea" id="RHEA-COMP:9613"/>
        <dbReference type="Rhea" id="RHEA-COMP:9622"/>
        <dbReference type="Rhea" id="RHEA-COMP:12670"/>
        <dbReference type="Rhea" id="RHEA-COMP:12671"/>
        <dbReference type="ChEBI" id="CHEBI:15378"/>
        <dbReference type="ChEBI" id="CHEBI:65249"/>
        <dbReference type="ChEBI" id="CHEBI:78442"/>
        <dbReference type="ChEBI" id="CHEBI:78494"/>
        <dbReference type="ChEBI" id="CHEBI:133043"/>
        <dbReference type="EC" id="2.3.2.6"/>
    </reaction>
</comment>
<organism evidence="5 6">
    <name type="scientific">Paracoccus suum</name>
    <dbReference type="NCBI Taxonomy" id="2259340"/>
    <lineage>
        <taxon>Bacteria</taxon>
        <taxon>Pseudomonadati</taxon>
        <taxon>Pseudomonadota</taxon>
        <taxon>Alphaproteobacteria</taxon>
        <taxon>Rhodobacterales</taxon>
        <taxon>Paracoccaceae</taxon>
        <taxon>Paracoccus</taxon>
    </lineage>
</organism>
<proteinExistence type="inferred from homology"/>
<evidence type="ECO:0000256" key="2">
    <source>
        <dbReference type="ARBA" id="ARBA00022679"/>
    </source>
</evidence>
<keyword evidence="3 4" id="KW-0012">Acyltransferase</keyword>
<dbReference type="InterPro" id="IPR042203">
    <property type="entry name" value="Leu/Phe-tRNA_Trfase_C"/>
</dbReference>
<keyword evidence="6" id="KW-1185">Reference proteome</keyword>
<gene>
    <name evidence="4" type="primary">aat</name>
    <name evidence="5" type="ORF">DRW48_02265</name>
</gene>
<name>A0A344PH13_9RHOB</name>
<dbReference type="EC" id="2.3.2.6" evidence="4"/>
<keyword evidence="2 4" id="KW-0808">Transferase</keyword>
<accession>A0A344PH13</accession>
<dbReference type="InterPro" id="IPR016181">
    <property type="entry name" value="Acyl_CoA_acyltransferase"/>
</dbReference>
<dbReference type="HAMAP" id="MF_00688">
    <property type="entry name" value="Leu_Phe_trans"/>
    <property type="match status" value="1"/>
</dbReference>
<reference evidence="6" key="1">
    <citation type="submission" date="2018-07" db="EMBL/GenBank/DDBJ databases">
        <title>Genome sequencing of Paracoccus sp. SC2-6.</title>
        <authorList>
            <person name="Heo J."/>
            <person name="Kim S.-J."/>
            <person name="Kwon S.-W."/>
        </authorList>
    </citation>
    <scope>NUCLEOTIDE SEQUENCE [LARGE SCALE GENOMIC DNA]</scope>
    <source>
        <strain evidence="6">SC2-6</strain>
    </source>
</reference>
<evidence type="ECO:0000313" key="5">
    <source>
        <dbReference type="EMBL" id="AXC48668.1"/>
    </source>
</evidence>
<comment type="subcellular location">
    <subcellularLocation>
        <location evidence="4">Cytoplasm</location>
    </subcellularLocation>
</comment>
<evidence type="ECO:0000256" key="4">
    <source>
        <dbReference type="HAMAP-Rule" id="MF_00688"/>
    </source>
</evidence>
<dbReference type="PANTHER" id="PTHR30098:SF2">
    <property type="entry name" value="LEUCYL_PHENYLALANYL-TRNA--PROTEIN TRANSFERASE"/>
    <property type="match status" value="1"/>
</dbReference>
<dbReference type="Proteomes" id="UP000252023">
    <property type="component" value="Chromosome"/>
</dbReference>
<dbReference type="GO" id="GO:0030163">
    <property type="term" value="P:protein catabolic process"/>
    <property type="evidence" value="ECO:0007669"/>
    <property type="project" value="UniProtKB-UniRule"/>
</dbReference>
<protein>
    <recommendedName>
        <fullName evidence="4">Leucyl/phenylalanyl-tRNA--protein transferase</fullName>
        <ecNumber evidence="4">2.3.2.6</ecNumber>
    </recommendedName>
    <alternativeName>
        <fullName evidence="4">L/F-transferase</fullName>
    </alternativeName>
    <alternativeName>
        <fullName evidence="4">Leucyltransferase</fullName>
    </alternativeName>
    <alternativeName>
        <fullName evidence="4">Phenyalanyltransferase</fullName>
    </alternativeName>
</protein>
<comment type="function">
    <text evidence="4">Functions in the N-end rule pathway of protein degradation where it conjugates Leu, Phe and, less efficiently, Met from aminoacyl-tRNAs to the N-termini of proteins containing an N-terminal arginine or lysine.</text>
</comment>
<evidence type="ECO:0000256" key="3">
    <source>
        <dbReference type="ARBA" id="ARBA00023315"/>
    </source>
</evidence>
<dbReference type="KEGG" id="pars:DRW48_02265"/>
<keyword evidence="1 4" id="KW-0963">Cytoplasm</keyword>
<dbReference type="InterPro" id="IPR004616">
    <property type="entry name" value="Leu/Phe-tRNA_Trfase"/>
</dbReference>
<dbReference type="NCBIfam" id="TIGR00667">
    <property type="entry name" value="aat"/>
    <property type="match status" value="1"/>
</dbReference>
<dbReference type="GO" id="GO:0008914">
    <property type="term" value="F:leucyl-tRNA--protein transferase activity"/>
    <property type="evidence" value="ECO:0007669"/>
    <property type="project" value="UniProtKB-UniRule"/>
</dbReference>
<evidence type="ECO:0000313" key="6">
    <source>
        <dbReference type="Proteomes" id="UP000252023"/>
    </source>
</evidence>
<dbReference type="Gene3D" id="3.40.630.70">
    <property type="entry name" value="Leucyl/phenylalanyl-tRNA-protein transferase, C-terminal domain"/>
    <property type="match status" value="1"/>
</dbReference>
<comment type="catalytic activity">
    <reaction evidence="4">
        <text>L-phenylalanyl-tRNA(Phe) + an N-terminal L-alpha-aminoacyl-[protein] = an N-terminal L-phenylalanyl-L-alpha-aminoacyl-[protein] + tRNA(Phe)</text>
        <dbReference type="Rhea" id="RHEA:43632"/>
        <dbReference type="Rhea" id="RHEA-COMP:9668"/>
        <dbReference type="Rhea" id="RHEA-COMP:9699"/>
        <dbReference type="Rhea" id="RHEA-COMP:10636"/>
        <dbReference type="Rhea" id="RHEA-COMP:10637"/>
        <dbReference type="ChEBI" id="CHEBI:78442"/>
        <dbReference type="ChEBI" id="CHEBI:78531"/>
        <dbReference type="ChEBI" id="CHEBI:78597"/>
        <dbReference type="ChEBI" id="CHEBI:83561"/>
        <dbReference type="EC" id="2.3.2.6"/>
    </reaction>
</comment>
<dbReference type="Pfam" id="PF03588">
    <property type="entry name" value="Leu_Phe_trans"/>
    <property type="match status" value="1"/>
</dbReference>
<dbReference type="OrthoDB" id="9790282at2"/>
<dbReference type="SUPFAM" id="SSF55729">
    <property type="entry name" value="Acyl-CoA N-acyltransferases (Nat)"/>
    <property type="match status" value="1"/>
</dbReference>
<dbReference type="PANTHER" id="PTHR30098">
    <property type="entry name" value="LEUCYL/PHENYLALANYL-TRNA--PROTEIN TRANSFERASE"/>
    <property type="match status" value="1"/>
</dbReference>
<dbReference type="EMBL" id="CP030918">
    <property type="protein sequence ID" value="AXC48668.1"/>
    <property type="molecule type" value="Genomic_DNA"/>
</dbReference>
<comment type="similarity">
    <text evidence="4">Belongs to the L/F-transferase family.</text>
</comment>
<dbReference type="RefSeq" id="WP_114074987.1">
    <property type="nucleotide sequence ID" value="NZ_CP030918.1"/>
</dbReference>
<comment type="catalytic activity">
    <reaction evidence="4">
        <text>N-terminal L-arginyl-[protein] + L-leucyl-tRNA(Leu) = N-terminal L-leucyl-L-arginyl-[protein] + tRNA(Leu) + H(+)</text>
        <dbReference type="Rhea" id="RHEA:50416"/>
        <dbReference type="Rhea" id="RHEA-COMP:9613"/>
        <dbReference type="Rhea" id="RHEA-COMP:9622"/>
        <dbReference type="Rhea" id="RHEA-COMP:12672"/>
        <dbReference type="Rhea" id="RHEA-COMP:12673"/>
        <dbReference type="ChEBI" id="CHEBI:15378"/>
        <dbReference type="ChEBI" id="CHEBI:64719"/>
        <dbReference type="ChEBI" id="CHEBI:78442"/>
        <dbReference type="ChEBI" id="CHEBI:78494"/>
        <dbReference type="ChEBI" id="CHEBI:133044"/>
        <dbReference type="EC" id="2.3.2.6"/>
    </reaction>
</comment>